<dbReference type="InterPro" id="IPR014036">
    <property type="entry name" value="DeoR-like_C"/>
</dbReference>
<evidence type="ECO:0000256" key="1">
    <source>
        <dbReference type="ARBA" id="ARBA00022491"/>
    </source>
</evidence>
<proteinExistence type="predicted"/>
<keyword evidence="7" id="KW-1185">Reference proteome</keyword>
<evidence type="ECO:0000313" key="7">
    <source>
        <dbReference type="Proteomes" id="UP000243978"/>
    </source>
</evidence>
<dbReference type="SUPFAM" id="SSF100950">
    <property type="entry name" value="NagB/RpiA/CoA transferase-like"/>
    <property type="match status" value="1"/>
</dbReference>
<evidence type="ECO:0000259" key="5">
    <source>
        <dbReference type="PROSITE" id="PS51000"/>
    </source>
</evidence>
<evidence type="ECO:0000256" key="2">
    <source>
        <dbReference type="ARBA" id="ARBA00023015"/>
    </source>
</evidence>
<dbReference type="PROSITE" id="PS00894">
    <property type="entry name" value="HTH_DEOR_1"/>
    <property type="match status" value="1"/>
</dbReference>
<dbReference type="AlphaFoldDB" id="A0A2T6BFK8"/>
<reference evidence="6 7" key="1">
    <citation type="submission" date="2018-04" db="EMBL/GenBank/DDBJ databases">
        <title>Genomic Encyclopedia of Archaeal and Bacterial Type Strains, Phase II (KMG-II): from individual species to whole genera.</title>
        <authorList>
            <person name="Goeker M."/>
        </authorList>
    </citation>
    <scope>NUCLEOTIDE SEQUENCE [LARGE SCALE GENOMIC DNA]</scope>
    <source>
        <strain evidence="6 7">DSM 100977</strain>
    </source>
</reference>
<accession>A0A2T6BFK8</accession>
<dbReference type="GO" id="GO:0003677">
    <property type="term" value="F:DNA binding"/>
    <property type="evidence" value="ECO:0007669"/>
    <property type="project" value="UniProtKB-KW"/>
</dbReference>
<evidence type="ECO:0000313" key="6">
    <source>
        <dbReference type="EMBL" id="PTX54846.1"/>
    </source>
</evidence>
<organism evidence="6 7">
    <name type="scientific">Litoreibacter ponti</name>
    <dbReference type="NCBI Taxonomy" id="1510457"/>
    <lineage>
        <taxon>Bacteria</taxon>
        <taxon>Pseudomonadati</taxon>
        <taxon>Pseudomonadota</taxon>
        <taxon>Alphaproteobacteria</taxon>
        <taxon>Rhodobacterales</taxon>
        <taxon>Roseobacteraceae</taxon>
        <taxon>Litoreibacter</taxon>
    </lineage>
</organism>
<keyword evidence="4" id="KW-0804">Transcription</keyword>
<dbReference type="Pfam" id="PF08220">
    <property type="entry name" value="HTH_DeoR"/>
    <property type="match status" value="1"/>
</dbReference>
<evidence type="ECO:0000256" key="4">
    <source>
        <dbReference type="ARBA" id="ARBA00023163"/>
    </source>
</evidence>
<name>A0A2T6BFK8_9RHOB</name>
<keyword evidence="2" id="KW-0805">Transcription regulation</keyword>
<gene>
    <name evidence="6" type="ORF">C8N43_3667</name>
</gene>
<dbReference type="InterPro" id="IPR050313">
    <property type="entry name" value="Carb_Metab_HTH_regulators"/>
</dbReference>
<dbReference type="EMBL" id="QBKS01000002">
    <property type="protein sequence ID" value="PTX54846.1"/>
    <property type="molecule type" value="Genomic_DNA"/>
</dbReference>
<keyword evidence="3" id="KW-0238">DNA-binding</keyword>
<dbReference type="SMART" id="SM00420">
    <property type="entry name" value="HTH_DEOR"/>
    <property type="match status" value="1"/>
</dbReference>
<dbReference type="PROSITE" id="PS51000">
    <property type="entry name" value="HTH_DEOR_2"/>
    <property type="match status" value="1"/>
</dbReference>
<dbReference type="InterPro" id="IPR037171">
    <property type="entry name" value="NagB/RpiA_transferase-like"/>
</dbReference>
<protein>
    <submittedName>
        <fullName evidence="6">DeoR family transcriptional regulator</fullName>
    </submittedName>
</protein>
<evidence type="ECO:0000256" key="3">
    <source>
        <dbReference type="ARBA" id="ARBA00023125"/>
    </source>
</evidence>
<dbReference type="Proteomes" id="UP000243978">
    <property type="component" value="Unassembled WGS sequence"/>
</dbReference>
<dbReference type="InterPro" id="IPR036390">
    <property type="entry name" value="WH_DNA-bd_sf"/>
</dbReference>
<sequence>MLSPRQRKILRLIEAQKRVRVDDLSDSFATTPQTIRKDLERLAELHHVVRFHGGATLVGGVEHMALSTREADALREKQAIGAAVAGRIPEGCAIFLNAGTTTGQVARMLSGHSQLRVVTDNVDMASKLRAYPGLEVIVPGGIVRRSDGAILGAEAVDYIRQFRVDYAVIGAAALSEDGALLDFDLAEVQVCRAMMAGARHVILALDSSKCARSAPVTLGTLEGVHTVVTDDGVPGWVAPLCEAAEVDLVVVNA</sequence>
<feature type="domain" description="HTH deoR-type" evidence="5">
    <location>
        <begin position="2"/>
        <end position="57"/>
    </location>
</feature>
<keyword evidence="1" id="KW-0678">Repressor</keyword>
<dbReference type="Pfam" id="PF00455">
    <property type="entry name" value="DeoRC"/>
    <property type="match status" value="1"/>
</dbReference>
<dbReference type="SUPFAM" id="SSF46785">
    <property type="entry name" value="Winged helix' DNA-binding domain"/>
    <property type="match status" value="1"/>
</dbReference>
<dbReference type="InterPro" id="IPR001034">
    <property type="entry name" value="DeoR_HTH"/>
</dbReference>
<dbReference type="PANTHER" id="PTHR30363">
    <property type="entry name" value="HTH-TYPE TRANSCRIPTIONAL REGULATOR SRLR-RELATED"/>
    <property type="match status" value="1"/>
</dbReference>
<dbReference type="InterPro" id="IPR018356">
    <property type="entry name" value="Tscrpt_reg_HTH_DeoR_CS"/>
</dbReference>
<comment type="caution">
    <text evidence="6">The sequence shown here is derived from an EMBL/GenBank/DDBJ whole genome shotgun (WGS) entry which is preliminary data.</text>
</comment>
<dbReference type="PANTHER" id="PTHR30363:SF4">
    <property type="entry name" value="GLYCEROL-3-PHOSPHATE REGULON REPRESSOR"/>
    <property type="match status" value="1"/>
</dbReference>
<dbReference type="PRINTS" id="PR00037">
    <property type="entry name" value="HTHLACR"/>
</dbReference>
<dbReference type="SMART" id="SM01134">
    <property type="entry name" value="DeoRC"/>
    <property type="match status" value="1"/>
</dbReference>
<dbReference type="GO" id="GO:0003700">
    <property type="term" value="F:DNA-binding transcription factor activity"/>
    <property type="evidence" value="ECO:0007669"/>
    <property type="project" value="InterPro"/>
</dbReference>